<dbReference type="Pfam" id="PF12833">
    <property type="entry name" value="HTH_18"/>
    <property type="match status" value="1"/>
</dbReference>
<gene>
    <name evidence="5" type="ORF">JCM21142_93604</name>
</gene>
<sequence length="101" mass="11529">MFFKKMVEVVKENINNSSFSKDDFAAAMNVSSSLLYKKVKSLTNLSPSEFIKSIRLDFSLELIQMQKYSVTEVSELSGFSSVAYFSTVFRKHYGKSPTQIF</sequence>
<dbReference type="Proteomes" id="UP000019402">
    <property type="component" value="Unassembled WGS sequence"/>
</dbReference>
<evidence type="ECO:0000256" key="1">
    <source>
        <dbReference type="ARBA" id="ARBA00023015"/>
    </source>
</evidence>
<dbReference type="PRINTS" id="PR00032">
    <property type="entry name" value="HTHARAC"/>
</dbReference>
<keyword evidence="6" id="KW-1185">Reference proteome</keyword>
<keyword evidence="2" id="KW-0238">DNA-binding</keyword>
<dbReference type="eggNOG" id="COG2207">
    <property type="taxonomic scope" value="Bacteria"/>
</dbReference>
<dbReference type="EMBL" id="BAMD01000059">
    <property type="protein sequence ID" value="GAF04882.1"/>
    <property type="molecule type" value="Genomic_DNA"/>
</dbReference>
<dbReference type="InterPro" id="IPR018060">
    <property type="entry name" value="HTH_AraC"/>
</dbReference>
<evidence type="ECO:0000256" key="2">
    <source>
        <dbReference type="ARBA" id="ARBA00023125"/>
    </source>
</evidence>
<dbReference type="Gene3D" id="1.10.10.60">
    <property type="entry name" value="Homeodomain-like"/>
    <property type="match status" value="2"/>
</dbReference>
<accession>W7Y988</accession>
<dbReference type="PROSITE" id="PS00041">
    <property type="entry name" value="HTH_ARAC_FAMILY_1"/>
    <property type="match status" value="1"/>
</dbReference>
<dbReference type="SMART" id="SM00342">
    <property type="entry name" value="HTH_ARAC"/>
    <property type="match status" value="1"/>
</dbReference>
<evidence type="ECO:0000256" key="3">
    <source>
        <dbReference type="ARBA" id="ARBA00023163"/>
    </source>
</evidence>
<dbReference type="AlphaFoldDB" id="W7Y988"/>
<dbReference type="SUPFAM" id="SSF46689">
    <property type="entry name" value="Homeodomain-like"/>
    <property type="match status" value="1"/>
</dbReference>
<keyword evidence="3" id="KW-0804">Transcription</keyword>
<reference evidence="5 6" key="1">
    <citation type="journal article" date="2014" name="Genome Announc.">
        <title>Draft Genome Sequence of Cytophaga fermentans JCM 21142T, a Facultative Anaerobe Isolated from Marine Mud.</title>
        <authorList>
            <person name="Starns D."/>
            <person name="Oshima K."/>
            <person name="Suda W."/>
            <person name="Iino T."/>
            <person name="Yuki M."/>
            <person name="Inoue J."/>
            <person name="Kitamura K."/>
            <person name="Iida T."/>
            <person name="Darby A."/>
            <person name="Hattori M."/>
            <person name="Ohkuma M."/>
        </authorList>
    </citation>
    <scope>NUCLEOTIDE SEQUENCE [LARGE SCALE GENOMIC DNA]</scope>
    <source>
        <strain evidence="5 6">JCM 21142</strain>
    </source>
</reference>
<dbReference type="InterPro" id="IPR018062">
    <property type="entry name" value="HTH_AraC-typ_CS"/>
</dbReference>
<dbReference type="PROSITE" id="PS01124">
    <property type="entry name" value="HTH_ARAC_FAMILY_2"/>
    <property type="match status" value="1"/>
</dbReference>
<name>W7Y988_9BACT</name>
<protein>
    <submittedName>
        <fullName evidence="5">L-rhamnose operon regulatory protein RhaS</fullName>
    </submittedName>
</protein>
<comment type="caution">
    <text evidence="5">The sequence shown here is derived from an EMBL/GenBank/DDBJ whole genome shotgun (WGS) entry which is preliminary data.</text>
</comment>
<feature type="domain" description="HTH araC/xylS-type" evidence="4">
    <location>
        <begin position="4"/>
        <end position="101"/>
    </location>
</feature>
<dbReference type="InterPro" id="IPR009057">
    <property type="entry name" value="Homeodomain-like_sf"/>
</dbReference>
<organism evidence="5 6">
    <name type="scientific">Saccharicrinis fermentans DSM 9555 = JCM 21142</name>
    <dbReference type="NCBI Taxonomy" id="869213"/>
    <lineage>
        <taxon>Bacteria</taxon>
        <taxon>Pseudomonadati</taxon>
        <taxon>Bacteroidota</taxon>
        <taxon>Bacteroidia</taxon>
        <taxon>Marinilabiliales</taxon>
        <taxon>Marinilabiliaceae</taxon>
        <taxon>Saccharicrinis</taxon>
    </lineage>
</organism>
<proteinExistence type="predicted"/>
<dbReference type="GO" id="GO:0043565">
    <property type="term" value="F:sequence-specific DNA binding"/>
    <property type="evidence" value="ECO:0007669"/>
    <property type="project" value="InterPro"/>
</dbReference>
<dbReference type="PANTHER" id="PTHR43280">
    <property type="entry name" value="ARAC-FAMILY TRANSCRIPTIONAL REGULATOR"/>
    <property type="match status" value="1"/>
</dbReference>
<dbReference type="InterPro" id="IPR020449">
    <property type="entry name" value="Tscrpt_reg_AraC-type_HTH"/>
</dbReference>
<evidence type="ECO:0000259" key="4">
    <source>
        <dbReference type="PROSITE" id="PS01124"/>
    </source>
</evidence>
<dbReference type="PANTHER" id="PTHR43280:SF2">
    <property type="entry name" value="HTH-TYPE TRANSCRIPTIONAL REGULATOR EXSA"/>
    <property type="match status" value="1"/>
</dbReference>
<evidence type="ECO:0000313" key="5">
    <source>
        <dbReference type="EMBL" id="GAF04882.1"/>
    </source>
</evidence>
<evidence type="ECO:0000313" key="6">
    <source>
        <dbReference type="Proteomes" id="UP000019402"/>
    </source>
</evidence>
<dbReference type="GO" id="GO:0003700">
    <property type="term" value="F:DNA-binding transcription factor activity"/>
    <property type="evidence" value="ECO:0007669"/>
    <property type="project" value="InterPro"/>
</dbReference>
<keyword evidence="1" id="KW-0805">Transcription regulation</keyword>